<sequence length="260" mass="28365">MSDLLYHVKRTIIRYDEDPSGATRDVDILGTFTDLAAAKAAANAGLASEGYLKSDFDIYEQKSETPAEEWKRGDGIMVFAKAPAGQQFEVGLDTEVNAAGFKGNEQGEVEGFLHYVLQTTINYNTDRTGASQLTQVEGTFPTRALAFSAALTTLLDDEVTRESFAEYDVKEDFVGEWPYGEDCLVHAVGMTGENFLVRVKPQPKAHKRGCKKHELHGGKACAAKHEGEECKHGECKHEQCGECKKGNCKSCVHEGCGCAA</sequence>
<accession>A0A8H7W7I3</accession>
<dbReference type="EMBL" id="JAFJYH010000084">
    <property type="protein sequence ID" value="KAG4420431.1"/>
    <property type="molecule type" value="Genomic_DNA"/>
</dbReference>
<dbReference type="AlphaFoldDB" id="A0A8H7W7I3"/>
<reference evidence="1" key="1">
    <citation type="submission" date="2021-02" db="EMBL/GenBank/DDBJ databases">
        <title>Genome sequence Cadophora malorum strain M34.</title>
        <authorList>
            <person name="Stefanovic E."/>
            <person name="Vu D."/>
            <person name="Scully C."/>
            <person name="Dijksterhuis J."/>
            <person name="Roader J."/>
            <person name="Houbraken J."/>
        </authorList>
    </citation>
    <scope>NUCLEOTIDE SEQUENCE</scope>
    <source>
        <strain evidence="1">M34</strain>
    </source>
</reference>
<dbReference type="Proteomes" id="UP000664132">
    <property type="component" value="Unassembled WGS sequence"/>
</dbReference>
<protein>
    <submittedName>
        <fullName evidence="1">Uncharacterized protein</fullName>
    </submittedName>
</protein>
<gene>
    <name evidence="1" type="ORF">IFR04_006447</name>
</gene>
<evidence type="ECO:0000313" key="1">
    <source>
        <dbReference type="EMBL" id="KAG4420431.1"/>
    </source>
</evidence>
<keyword evidence="2" id="KW-1185">Reference proteome</keyword>
<organism evidence="1 2">
    <name type="scientific">Cadophora malorum</name>
    <dbReference type="NCBI Taxonomy" id="108018"/>
    <lineage>
        <taxon>Eukaryota</taxon>
        <taxon>Fungi</taxon>
        <taxon>Dikarya</taxon>
        <taxon>Ascomycota</taxon>
        <taxon>Pezizomycotina</taxon>
        <taxon>Leotiomycetes</taxon>
        <taxon>Helotiales</taxon>
        <taxon>Ploettnerulaceae</taxon>
        <taxon>Cadophora</taxon>
    </lineage>
</organism>
<dbReference type="OrthoDB" id="3880401at2759"/>
<name>A0A8H7W7I3_9HELO</name>
<comment type="caution">
    <text evidence="1">The sequence shown here is derived from an EMBL/GenBank/DDBJ whole genome shotgun (WGS) entry which is preliminary data.</text>
</comment>
<evidence type="ECO:0000313" key="2">
    <source>
        <dbReference type="Proteomes" id="UP000664132"/>
    </source>
</evidence>
<proteinExistence type="predicted"/>